<evidence type="ECO:0000313" key="3">
    <source>
        <dbReference type="Proteomes" id="UP000827986"/>
    </source>
</evidence>
<feature type="region of interest" description="Disordered" evidence="1">
    <location>
        <begin position="89"/>
        <end position="119"/>
    </location>
</feature>
<organism evidence="2 3">
    <name type="scientific">Mauremys mutica</name>
    <name type="common">yellowpond turtle</name>
    <dbReference type="NCBI Taxonomy" id="74926"/>
    <lineage>
        <taxon>Eukaryota</taxon>
        <taxon>Metazoa</taxon>
        <taxon>Chordata</taxon>
        <taxon>Craniata</taxon>
        <taxon>Vertebrata</taxon>
        <taxon>Euteleostomi</taxon>
        <taxon>Archelosauria</taxon>
        <taxon>Testudinata</taxon>
        <taxon>Testudines</taxon>
        <taxon>Cryptodira</taxon>
        <taxon>Durocryptodira</taxon>
        <taxon>Testudinoidea</taxon>
        <taxon>Geoemydidae</taxon>
        <taxon>Geoemydinae</taxon>
        <taxon>Mauremys</taxon>
    </lineage>
</organism>
<keyword evidence="3" id="KW-1185">Reference proteome</keyword>
<dbReference type="AlphaFoldDB" id="A0A9D3X174"/>
<protein>
    <submittedName>
        <fullName evidence="2">Uncharacterized protein</fullName>
    </submittedName>
</protein>
<sequence length="191" mass="19876">MSCRRAYLGLGHRKCVYGLLSVPGKSVSPLIGRSRGAGLGALPWLPGGEAVIGRSARRRCGSAMAAAGRNVVFVTGNAKKLEEVGSRELRGLDGGGHRPGMKRGVRQPPEGAVSRGRGEASFRVRRFLPPPQLAPPPAVSARPFRAPPSLGSRVNAGAGWGSGSAGTVAARGTFLMLNLSRDEPRRGVPLP</sequence>
<gene>
    <name evidence="2" type="ORF">KIL84_006470</name>
</gene>
<accession>A0A9D3X174</accession>
<evidence type="ECO:0000313" key="2">
    <source>
        <dbReference type="EMBL" id="KAH1170852.1"/>
    </source>
</evidence>
<evidence type="ECO:0000256" key="1">
    <source>
        <dbReference type="SAM" id="MobiDB-lite"/>
    </source>
</evidence>
<name>A0A9D3X174_9SAUR</name>
<comment type="caution">
    <text evidence="2">The sequence shown here is derived from an EMBL/GenBank/DDBJ whole genome shotgun (WGS) entry which is preliminary data.</text>
</comment>
<dbReference type="EMBL" id="JAHDVG010000483">
    <property type="protein sequence ID" value="KAH1170852.1"/>
    <property type="molecule type" value="Genomic_DNA"/>
</dbReference>
<proteinExistence type="predicted"/>
<dbReference type="Proteomes" id="UP000827986">
    <property type="component" value="Unassembled WGS sequence"/>
</dbReference>
<reference evidence="2" key="1">
    <citation type="submission" date="2021-09" db="EMBL/GenBank/DDBJ databases">
        <title>The genome of Mauremys mutica provides insights into the evolution of semi-aquatic lifestyle.</title>
        <authorList>
            <person name="Gong S."/>
            <person name="Gao Y."/>
        </authorList>
    </citation>
    <scope>NUCLEOTIDE SEQUENCE</scope>
    <source>
        <strain evidence="2">MM-2020</strain>
        <tissue evidence="2">Muscle</tissue>
    </source>
</reference>